<evidence type="ECO:0000256" key="6">
    <source>
        <dbReference type="ARBA" id="ARBA00023242"/>
    </source>
</evidence>
<keyword evidence="5" id="KW-0508">mRNA splicing</keyword>
<comment type="caution">
    <text evidence="9">The sequence shown here is derived from an EMBL/GenBank/DDBJ whole genome shotgun (WGS) entry which is preliminary data.</text>
</comment>
<evidence type="ECO:0000313" key="9">
    <source>
        <dbReference type="EMBL" id="KAF7195696.1"/>
    </source>
</evidence>
<dbReference type="OrthoDB" id="10267305at2759"/>
<dbReference type="Pfam" id="PF08312">
    <property type="entry name" value="cwf21"/>
    <property type="match status" value="1"/>
</dbReference>
<keyword evidence="4" id="KW-0747">Spliceosome</keyword>
<comment type="similarity">
    <text evidence="2">Belongs to the CWC21 family.</text>
</comment>
<feature type="region of interest" description="Disordered" evidence="7">
    <location>
        <begin position="133"/>
        <end position="153"/>
    </location>
</feature>
<dbReference type="GO" id="GO:0008380">
    <property type="term" value="P:RNA splicing"/>
    <property type="evidence" value="ECO:0007669"/>
    <property type="project" value="UniProtKB-KW"/>
</dbReference>
<dbReference type="GO" id="GO:0006397">
    <property type="term" value="P:mRNA processing"/>
    <property type="evidence" value="ECO:0007669"/>
    <property type="project" value="UniProtKB-KW"/>
</dbReference>
<dbReference type="InterPro" id="IPR051372">
    <property type="entry name" value="CWC21"/>
</dbReference>
<dbReference type="PANTHER" id="PTHR36562:SF5">
    <property type="entry name" value="SERINE_ARGININE REPETITIVE MATRIX 2"/>
    <property type="match status" value="1"/>
</dbReference>
<keyword evidence="10" id="KW-1185">Reference proteome</keyword>
<dbReference type="Gene3D" id="6.10.140.420">
    <property type="match status" value="1"/>
</dbReference>
<dbReference type="AlphaFoldDB" id="A0A8H6RSZ9"/>
<dbReference type="SMART" id="SM01115">
    <property type="entry name" value="cwf21"/>
    <property type="match status" value="1"/>
</dbReference>
<proteinExistence type="inferred from homology"/>
<evidence type="ECO:0000259" key="8">
    <source>
        <dbReference type="SMART" id="SM01115"/>
    </source>
</evidence>
<comment type="subcellular location">
    <subcellularLocation>
        <location evidence="1">Nucleus</location>
    </subcellularLocation>
</comment>
<dbReference type="PANTHER" id="PTHR36562">
    <property type="entry name" value="SERINE/ARGININE REPETITIVE MATRIX 2"/>
    <property type="match status" value="1"/>
</dbReference>
<evidence type="ECO:0000313" key="10">
    <source>
        <dbReference type="Proteomes" id="UP000660729"/>
    </source>
</evidence>
<feature type="region of interest" description="Disordered" evidence="7">
    <location>
        <begin position="45"/>
        <end position="77"/>
    </location>
</feature>
<evidence type="ECO:0000256" key="4">
    <source>
        <dbReference type="ARBA" id="ARBA00022728"/>
    </source>
</evidence>
<evidence type="ECO:0000256" key="2">
    <source>
        <dbReference type="ARBA" id="ARBA00005954"/>
    </source>
</evidence>
<feature type="domain" description="CWF21" evidence="8">
    <location>
        <begin position="93"/>
        <end position="138"/>
    </location>
</feature>
<keyword evidence="3" id="KW-0507">mRNA processing</keyword>
<protein>
    <submittedName>
        <fullName evidence="9">Pre-mRNA-splicing factor CWC21</fullName>
    </submittedName>
</protein>
<dbReference type="Proteomes" id="UP000660729">
    <property type="component" value="Unassembled WGS sequence"/>
</dbReference>
<feature type="region of interest" description="Disordered" evidence="7">
    <location>
        <begin position="178"/>
        <end position="207"/>
    </location>
</feature>
<dbReference type="CDD" id="cd21372">
    <property type="entry name" value="cwf21_CWC21-like"/>
    <property type="match status" value="1"/>
</dbReference>
<organism evidence="9 10">
    <name type="scientific">Pseudocercospora fuligena</name>
    <dbReference type="NCBI Taxonomy" id="685502"/>
    <lineage>
        <taxon>Eukaryota</taxon>
        <taxon>Fungi</taxon>
        <taxon>Dikarya</taxon>
        <taxon>Ascomycota</taxon>
        <taxon>Pezizomycotina</taxon>
        <taxon>Dothideomycetes</taxon>
        <taxon>Dothideomycetidae</taxon>
        <taxon>Mycosphaerellales</taxon>
        <taxon>Mycosphaerellaceae</taxon>
        <taxon>Pseudocercospora</taxon>
    </lineage>
</organism>
<gene>
    <name evidence="9" type="ORF">HII31_03014</name>
</gene>
<evidence type="ECO:0000256" key="7">
    <source>
        <dbReference type="SAM" id="MobiDB-lite"/>
    </source>
</evidence>
<evidence type="ECO:0000256" key="1">
    <source>
        <dbReference type="ARBA" id="ARBA00004123"/>
    </source>
</evidence>
<reference evidence="9" key="1">
    <citation type="submission" date="2020-04" db="EMBL/GenBank/DDBJ databases">
        <title>Draft genome resource of the tomato pathogen Pseudocercospora fuligena.</title>
        <authorList>
            <person name="Zaccaron A."/>
        </authorList>
    </citation>
    <scope>NUCLEOTIDE SEQUENCE</scope>
    <source>
        <strain evidence="9">PF001</strain>
    </source>
</reference>
<dbReference type="InterPro" id="IPR013170">
    <property type="entry name" value="mRNA_splic_Cwf21_dom"/>
</dbReference>
<dbReference type="GO" id="GO:0005681">
    <property type="term" value="C:spliceosomal complex"/>
    <property type="evidence" value="ECO:0007669"/>
    <property type="project" value="UniProtKB-KW"/>
</dbReference>
<feature type="compositionally biased region" description="Polar residues" evidence="7">
    <location>
        <begin position="45"/>
        <end position="64"/>
    </location>
</feature>
<dbReference type="EMBL" id="JABCIY010000038">
    <property type="protein sequence ID" value="KAF7195696.1"/>
    <property type="molecule type" value="Genomic_DNA"/>
</dbReference>
<evidence type="ECO:0000256" key="5">
    <source>
        <dbReference type="ARBA" id="ARBA00023187"/>
    </source>
</evidence>
<accession>A0A8H6RSZ9</accession>
<evidence type="ECO:0000256" key="3">
    <source>
        <dbReference type="ARBA" id="ARBA00022664"/>
    </source>
</evidence>
<keyword evidence="6" id="KW-0539">Nucleus</keyword>
<name>A0A8H6RSZ9_9PEZI</name>
<sequence length="207" mass="23828">MLAACLAAARAEPKLHVRFHSRSAFYSHIANLTLYRHKGMSSNVGLSTPRGSGTSGYVQRNSANLRPRDQPYPSKDTIDSARYKQRQPDKEILEHDRKREIEVKVFELRDKLEDEGVDEDDIDDQCDALRKKLEKEQASTSGGGNARGLKQHQVHEIAKAKIEESERLRKAFGISKDYEEGSHWRKQEEKRLEAERERAKGEERDRD</sequence>